<dbReference type="InterPro" id="IPR021891">
    <property type="entry name" value="Telomerase_RBD"/>
</dbReference>
<feature type="domain" description="Reverse transcriptase" evidence="15">
    <location>
        <begin position="634"/>
        <end position="958"/>
    </location>
</feature>
<evidence type="ECO:0000313" key="16">
    <source>
        <dbReference type="EMBL" id="THH05865.1"/>
    </source>
</evidence>
<dbReference type="GO" id="GO:0000781">
    <property type="term" value="C:chromosome, telomeric region"/>
    <property type="evidence" value="ECO:0007669"/>
    <property type="project" value="UniProtKB-SubCell"/>
</dbReference>
<evidence type="ECO:0000256" key="10">
    <source>
        <dbReference type="ARBA" id="ARBA00022918"/>
    </source>
</evidence>
<keyword evidence="4 13" id="KW-0158">Chromosome</keyword>
<evidence type="ECO:0000256" key="6">
    <source>
        <dbReference type="ARBA" id="ARBA00022695"/>
    </source>
</evidence>
<proteinExistence type="inferred from homology"/>
<comment type="function">
    <text evidence="13">Telomerase is a ribonucleoprotein enzyme essential for the replication of chromosome termini in most eukaryotes. It elongates telomeres. It is a reverse transcriptase that adds simple sequence repeats to chromosome ends by copying a template sequence within the RNA component of the enzyme.</text>
</comment>
<keyword evidence="5 13" id="KW-0808">Transferase</keyword>
<dbReference type="Gene3D" id="3.30.70.2630">
    <property type="match status" value="1"/>
</dbReference>
<dbReference type="InterPro" id="IPR003545">
    <property type="entry name" value="Telomerase_RT"/>
</dbReference>
<evidence type="ECO:0000256" key="8">
    <source>
        <dbReference type="ARBA" id="ARBA00022842"/>
    </source>
</evidence>
<evidence type="ECO:0000256" key="14">
    <source>
        <dbReference type="SAM" id="MobiDB-lite"/>
    </source>
</evidence>
<dbReference type="PANTHER" id="PTHR12066:SF0">
    <property type="entry name" value="TELOMERASE REVERSE TRANSCRIPTASE"/>
    <property type="match status" value="1"/>
</dbReference>
<organism evidence="16 17">
    <name type="scientific">Phellinidium pouzarii</name>
    <dbReference type="NCBI Taxonomy" id="167371"/>
    <lineage>
        <taxon>Eukaryota</taxon>
        <taxon>Fungi</taxon>
        <taxon>Dikarya</taxon>
        <taxon>Basidiomycota</taxon>
        <taxon>Agaricomycotina</taxon>
        <taxon>Agaricomycetes</taxon>
        <taxon>Hymenochaetales</taxon>
        <taxon>Hymenochaetaceae</taxon>
        <taxon>Phellinidium</taxon>
    </lineage>
</organism>
<evidence type="ECO:0000256" key="3">
    <source>
        <dbReference type="ARBA" id="ARBA00016182"/>
    </source>
</evidence>
<dbReference type="InterPro" id="IPR000477">
    <property type="entry name" value="RT_dom"/>
</dbReference>
<protein>
    <recommendedName>
        <fullName evidence="3 13">Telomerase reverse transcriptase</fullName>
        <ecNumber evidence="2 13">2.7.7.49</ecNumber>
    </recommendedName>
    <alternativeName>
        <fullName evidence="13">Telomerase catalytic subunit</fullName>
    </alternativeName>
</protein>
<evidence type="ECO:0000259" key="15">
    <source>
        <dbReference type="PROSITE" id="PS50878"/>
    </source>
</evidence>
<keyword evidence="10 13" id="KW-0695">RNA-directed DNA polymerase</keyword>
<dbReference type="Gene3D" id="1.10.132.70">
    <property type="match status" value="1"/>
</dbReference>
<dbReference type="GO" id="GO:0003720">
    <property type="term" value="F:telomerase activity"/>
    <property type="evidence" value="ECO:0007669"/>
    <property type="project" value="InterPro"/>
</dbReference>
<keyword evidence="17" id="KW-1185">Reference proteome</keyword>
<evidence type="ECO:0000256" key="2">
    <source>
        <dbReference type="ARBA" id="ARBA00012493"/>
    </source>
</evidence>
<comment type="caution">
    <text evidence="16">The sequence shown here is derived from an EMBL/GenBank/DDBJ whole genome shotgun (WGS) entry which is preliminary data.</text>
</comment>
<comment type="catalytic activity">
    <reaction evidence="12 13">
        <text>DNA(n) + a 2'-deoxyribonucleoside 5'-triphosphate = DNA(n+1) + diphosphate</text>
        <dbReference type="Rhea" id="RHEA:22508"/>
        <dbReference type="Rhea" id="RHEA-COMP:17339"/>
        <dbReference type="Rhea" id="RHEA-COMP:17340"/>
        <dbReference type="ChEBI" id="CHEBI:33019"/>
        <dbReference type="ChEBI" id="CHEBI:61560"/>
        <dbReference type="ChEBI" id="CHEBI:173112"/>
        <dbReference type="EC" id="2.7.7.49"/>
    </reaction>
</comment>
<comment type="similarity">
    <text evidence="1 13">Belongs to the reverse transcriptase family. Telomerase subfamily.</text>
</comment>
<dbReference type="Pfam" id="PF21399">
    <property type="entry name" value="TERT_C"/>
    <property type="match status" value="1"/>
</dbReference>
<feature type="compositionally biased region" description="Basic residues" evidence="14">
    <location>
        <begin position="218"/>
        <end position="227"/>
    </location>
</feature>
<feature type="region of interest" description="Disordered" evidence="14">
    <location>
        <begin position="205"/>
        <end position="231"/>
    </location>
</feature>
<dbReference type="Proteomes" id="UP000308199">
    <property type="component" value="Unassembled WGS sequence"/>
</dbReference>
<evidence type="ECO:0000256" key="12">
    <source>
        <dbReference type="ARBA" id="ARBA00048173"/>
    </source>
</evidence>
<dbReference type="SMART" id="SM00975">
    <property type="entry name" value="Telomerase_RBD"/>
    <property type="match status" value="1"/>
</dbReference>
<gene>
    <name evidence="16" type="ORF">EW145_g4492</name>
</gene>
<accession>A0A4S4L3I3</accession>
<dbReference type="InterPro" id="IPR049139">
    <property type="entry name" value="TERT_C"/>
</dbReference>
<dbReference type="CDD" id="cd01648">
    <property type="entry name" value="TERT"/>
    <property type="match status" value="1"/>
</dbReference>
<dbReference type="AlphaFoldDB" id="A0A4S4L3I3"/>
<sequence>MFAVSQTESLSLHVLETYHPHICPLLVYFEQNIDSGSLSNVDLSPHDSLAGKNASVVRDYLLKDDDETAYRKLIMKAFVAETIDSHAKQGALKPKMKISTPSMSMTELIDRAQARLFAKRGRPSNMITAGYRSAEFRSQAGIGGARQGITNFFVNTIVDTIQEPEWDKLLSRFHDNSQSTPVVYAPPPNGRSLVGYIVSDQHIEEASRKRKAEEAPSKKSRKRRRSKQVVDINHEDPLLQANEEGILPLSANKKTAADTPISRIELFYARPCRQAKSSRVLIGLPLNHILNRMKSNVWRKSKGLDMDEIKDSKNDLRPSDLNGALEARHLSKYIFSQQYKLSNVHVISMERTGEGSFQRKQFADREDEIKRKGACKTPARLRSTLPLLAQLYHRHKKCGYKALLDKVCPSKLKPDHRDSTVDSSVILELISEELSEVQLHNQIDVDTTDDFASVSMRGGSYKSRLSKGSQIKYKPKFSEYTCSYAEVFLYVRAVSKVVVPHAFWGCIRNRKAVMLHVKQLISSRRYESITLHNIIQGVSTSECDWLLPPEKSKPVRHLNQSMAEMLKRRELLEEFLYWYFDQFLVPLLRTTFYITDSSAFRNRVLYFRQDDWEVLCHPLLDRLAATTFQRIRQHEAEDLLRQRKLGYSFVRLLPKDSGVRPIVNLRRKRMTMQAEQLGASVFGPNEIYLRLKDYKKRLGIVPGKKQKLYFVKVDVQACFDTIEQDKLLGILKSLVSEDVYMIQKYGQILPTAGKIKRTYMREAMPERALFYTSYIIMKFKADIMSKCTDEHPHFLTHAAQLAALLRHAIFVDQVVYPFAFRDDIIQLLEDHITSNIVKIGQDYYRQRVGIPQGSVLSTLLCSFFYGDLERNALRFVLEAQNNVLLRLIDDYLFITTDEEDASHFLEVMNRGHPEYGCFISRDKTLTNFYHGTGNLSQLNLSPVLYPGQKLFPWCGYLIDTEDLSIMNDYSRFHNTYLTDSLTIERGRRPNSAFVQKMLQIAKAKTHAIFTDTAHNSAYAVRTNVHQAFVLAAMKMHAYIRASGRSQATGGLAFVLNPGLEDKVKAKPYLDSRKKTRSDGAFVLNAIRQSIRYTYSSIRNKVSGKIVQQAGGHCSLSKAEVLWLGAHAFHSVLSIKRTAYAQAGVLDALASDLGHARNNHIRRRLLRLARESLAAMLRDIPF</sequence>
<feature type="compositionally biased region" description="Basic and acidic residues" evidence="14">
    <location>
        <begin position="205"/>
        <end position="217"/>
    </location>
</feature>
<dbReference type="Pfam" id="PF12009">
    <property type="entry name" value="Telomerase_RBD"/>
    <property type="match status" value="1"/>
</dbReference>
<dbReference type="Gene3D" id="1.10.357.90">
    <property type="match status" value="2"/>
</dbReference>
<keyword evidence="7 13" id="KW-0479">Metal-binding</keyword>
<dbReference type="PANTHER" id="PTHR12066">
    <property type="entry name" value="TELOMERASE REVERSE TRANSCRIPTASE"/>
    <property type="match status" value="1"/>
</dbReference>
<keyword evidence="8 13" id="KW-0460">Magnesium</keyword>
<dbReference type="GO" id="GO:0042162">
    <property type="term" value="F:telomeric DNA binding"/>
    <property type="evidence" value="ECO:0007669"/>
    <property type="project" value="TreeGrafter"/>
</dbReference>
<evidence type="ECO:0000256" key="11">
    <source>
        <dbReference type="ARBA" id="ARBA00023242"/>
    </source>
</evidence>
<evidence type="ECO:0000256" key="4">
    <source>
        <dbReference type="ARBA" id="ARBA00022454"/>
    </source>
</evidence>
<dbReference type="GO" id="GO:0007004">
    <property type="term" value="P:telomere maintenance via telomerase"/>
    <property type="evidence" value="ECO:0007669"/>
    <property type="project" value="TreeGrafter"/>
</dbReference>
<dbReference type="OrthoDB" id="289721at2759"/>
<evidence type="ECO:0000256" key="1">
    <source>
        <dbReference type="ARBA" id="ARBA00008001"/>
    </source>
</evidence>
<keyword evidence="9 13" id="KW-0779">Telomere</keyword>
<evidence type="ECO:0000256" key="13">
    <source>
        <dbReference type="RuleBase" id="RU365061"/>
    </source>
</evidence>
<reference evidence="16 17" key="1">
    <citation type="submission" date="2019-02" db="EMBL/GenBank/DDBJ databases">
        <title>Genome sequencing of the rare red list fungi Phellinidium pouzarii.</title>
        <authorList>
            <person name="Buettner E."/>
            <person name="Kellner H."/>
        </authorList>
    </citation>
    <scope>NUCLEOTIDE SEQUENCE [LARGE SCALE GENOMIC DNA]</scope>
    <source>
        <strain evidence="16 17">DSM 108285</strain>
    </source>
</reference>
<dbReference type="GO" id="GO:0000333">
    <property type="term" value="C:telomerase catalytic core complex"/>
    <property type="evidence" value="ECO:0007669"/>
    <property type="project" value="TreeGrafter"/>
</dbReference>
<evidence type="ECO:0000256" key="7">
    <source>
        <dbReference type="ARBA" id="ARBA00022723"/>
    </source>
</evidence>
<evidence type="ECO:0000256" key="5">
    <source>
        <dbReference type="ARBA" id="ARBA00022679"/>
    </source>
</evidence>
<keyword evidence="11 13" id="KW-0539">Nucleus</keyword>
<dbReference type="GO" id="GO:0070034">
    <property type="term" value="F:telomerase RNA binding"/>
    <property type="evidence" value="ECO:0007669"/>
    <property type="project" value="TreeGrafter"/>
</dbReference>
<evidence type="ECO:0000256" key="9">
    <source>
        <dbReference type="ARBA" id="ARBA00022895"/>
    </source>
</evidence>
<keyword evidence="6 13" id="KW-0548">Nucleotidyltransferase</keyword>
<dbReference type="PRINTS" id="PR01365">
    <property type="entry name" value="TELOMERASERT"/>
</dbReference>
<comment type="subcellular location">
    <subcellularLocation>
        <location evidence="13">Nucleus</location>
    </subcellularLocation>
    <subcellularLocation>
        <location evidence="13">Chromosome</location>
        <location evidence="13">Telomere</location>
    </subcellularLocation>
</comment>
<dbReference type="EC" id="2.7.7.49" evidence="2 13"/>
<evidence type="ECO:0000313" key="17">
    <source>
        <dbReference type="Proteomes" id="UP000308199"/>
    </source>
</evidence>
<dbReference type="GO" id="GO:0046872">
    <property type="term" value="F:metal ion binding"/>
    <property type="evidence" value="ECO:0007669"/>
    <property type="project" value="UniProtKB-KW"/>
</dbReference>
<dbReference type="EMBL" id="SGPK01000232">
    <property type="protein sequence ID" value="THH05865.1"/>
    <property type="molecule type" value="Genomic_DNA"/>
</dbReference>
<name>A0A4S4L3I3_9AGAM</name>
<dbReference type="PROSITE" id="PS50878">
    <property type="entry name" value="RT_POL"/>
    <property type="match status" value="1"/>
</dbReference>